<reference evidence="1 2" key="1">
    <citation type="submission" date="2024-10" db="EMBL/GenBank/DDBJ databases">
        <title>The Natural Products Discovery Center: Release of the First 8490 Sequenced Strains for Exploring Actinobacteria Biosynthetic Diversity.</title>
        <authorList>
            <person name="Kalkreuter E."/>
            <person name="Kautsar S.A."/>
            <person name="Yang D."/>
            <person name="Bader C.D."/>
            <person name="Teijaro C.N."/>
            <person name="Fluegel L."/>
            <person name="Davis C.M."/>
            <person name="Simpson J.R."/>
            <person name="Lauterbach L."/>
            <person name="Steele A.D."/>
            <person name="Gui C."/>
            <person name="Meng S."/>
            <person name="Li G."/>
            <person name="Viehrig K."/>
            <person name="Ye F."/>
            <person name="Su P."/>
            <person name="Kiefer A.F."/>
            <person name="Nichols A."/>
            <person name="Cepeda A.J."/>
            <person name="Yan W."/>
            <person name="Fan B."/>
            <person name="Jiang Y."/>
            <person name="Adhikari A."/>
            <person name="Zheng C.-J."/>
            <person name="Schuster L."/>
            <person name="Cowan T.M."/>
            <person name="Smanski M.J."/>
            <person name="Chevrette M.G."/>
            <person name="De Carvalho L.P.S."/>
            <person name="Shen B."/>
        </authorList>
    </citation>
    <scope>NUCLEOTIDE SEQUENCE [LARGE SCALE GENOMIC DNA]</scope>
    <source>
        <strain evidence="1 2">NPDC050545</strain>
    </source>
</reference>
<evidence type="ECO:0000313" key="2">
    <source>
        <dbReference type="Proteomes" id="UP001612741"/>
    </source>
</evidence>
<evidence type="ECO:0000313" key="1">
    <source>
        <dbReference type="EMBL" id="MFI6496839.1"/>
    </source>
</evidence>
<sequence length="83" mass="8835">MNPSENLLGTVRRKPNGRVIAVLWPSPPSPNRWMTTDKWGSCGYETDDKVADWPVVGAVPFSPAAGFPLAAPKAAQAETRGGS</sequence>
<gene>
    <name evidence="1" type="ORF">ACIBG2_05630</name>
</gene>
<dbReference type="EMBL" id="JBITGY010000002">
    <property type="protein sequence ID" value="MFI6496839.1"/>
    <property type="molecule type" value="Genomic_DNA"/>
</dbReference>
<protein>
    <submittedName>
        <fullName evidence="1">Uncharacterized protein</fullName>
    </submittedName>
</protein>
<organism evidence="1 2">
    <name type="scientific">Nonomuraea typhae</name>
    <dbReference type="NCBI Taxonomy" id="2603600"/>
    <lineage>
        <taxon>Bacteria</taxon>
        <taxon>Bacillati</taxon>
        <taxon>Actinomycetota</taxon>
        <taxon>Actinomycetes</taxon>
        <taxon>Streptosporangiales</taxon>
        <taxon>Streptosporangiaceae</taxon>
        <taxon>Nonomuraea</taxon>
    </lineage>
</organism>
<dbReference type="RefSeq" id="WP_397079272.1">
    <property type="nucleotide sequence ID" value="NZ_JBITGY010000002.1"/>
</dbReference>
<accession>A0ABW7YLR0</accession>
<proteinExistence type="predicted"/>
<dbReference type="Proteomes" id="UP001612741">
    <property type="component" value="Unassembled WGS sequence"/>
</dbReference>
<keyword evidence="2" id="KW-1185">Reference proteome</keyword>
<comment type="caution">
    <text evidence="1">The sequence shown here is derived from an EMBL/GenBank/DDBJ whole genome shotgun (WGS) entry which is preliminary data.</text>
</comment>
<name>A0ABW7YLR0_9ACTN</name>